<dbReference type="InterPro" id="IPR036615">
    <property type="entry name" value="Mur_ligase_C_dom_sf"/>
</dbReference>
<keyword evidence="5" id="KW-0132">Cell division</keyword>
<keyword evidence="6" id="KW-0547">Nucleotide-binding</keyword>
<keyword evidence="8" id="KW-0131">Cell cycle</keyword>
<comment type="subcellular location">
    <subcellularLocation>
        <location evidence="1">Cytoplasm</location>
    </subcellularLocation>
</comment>
<dbReference type="GO" id="GO:0005524">
    <property type="term" value="F:ATP binding"/>
    <property type="evidence" value="ECO:0007669"/>
    <property type="project" value="UniProtKB-KW"/>
</dbReference>
<evidence type="ECO:0000313" key="11">
    <source>
        <dbReference type="Proteomes" id="UP000253032"/>
    </source>
</evidence>
<organism evidence="10 11">
    <name type="scientific">SAR86 cluster bacterium</name>
    <dbReference type="NCBI Taxonomy" id="2030880"/>
    <lineage>
        <taxon>Bacteria</taxon>
        <taxon>Pseudomonadati</taxon>
        <taxon>Pseudomonadota</taxon>
        <taxon>Gammaproteobacteria</taxon>
        <taxon>SAR86 cluster</taxon>
    </lineage>
</organism>
<evidence type="ECO:0000256" key="2">
    <source>
        <dbReference type="ARBA" id="ARBA00004752"/>
    </source>
</evidence>
<dbReference type="PANTHER" id="PTHR43692">
    <property type="entry name" value="UDP-N-ACETYLMURAMOYLALANINE--D-GLUTAMATE LIGASE"/>
    <property type="match status" value="1"/>
</dbReference>
<dbReference type="PANTHER" id="PTHR43692:SF1">
    <property type="entry name" value="UDP-N-ACETYLMURAMOYLALANINE--D-GLUTAMATE LIGASE"/>
    <property type="match status" value="1"/>
</dbReference>
<dbReference type="InterPro" id="IPR036565">
    <property type="entry name" value="Mur-like_cat_sf"/>
</dbReference>
<dbReference type="GO" id="GO:0008764">
    <property type="term" value="F:UDP-N-acetylmuramoylalanine-D-glutamate ligase activity"/>
    <property type="evidence" value="ECO:0007669"/>
    <property type="project" value="InterPro"/>
</dbReference>
<sequence length="353" mass="40833">MKSLIFGYGVTGQSFERYLKKKNIAFEIYDANVIRPNIIKTLPDRKKLESYEMIYMSPGINIQKIFSKGEFDDIPYLTDIDIFFREDNSYKIGITGTNGKSTCCYHLHQLLENSQLVGNIGNPVLDKINLCSYSIIELSSFQLEKVKEIKLDFGVLLNIAPDHIDYHGSFSEYTKVKNRIRESKIATEESDPKKLWSIITDRDQRAVMNIKLSHLPHRYQHVLKHDQLIFINDSKATNLAALKFALNQTSEPYILILCGDPDKEQYNVCEISGPTKVYIFGKHTKEISEKVSHPEKILFHNQDLSLVMKSIFKEVYDRQTTILFSPGHPSGQDYKNFEERGEHFIKLVMNLYD</sequence>
<dbReference type="InterPro" id="IPR005762">
    <property type="entry name" value="MurD"/>
</dbReference>
<dbReference type="Proteomes" id="UP000253032">
    <property type="component" value="Unassembled WGS sequence"/>
</dbReference>
<evidence type="ECO:0000256" key="3">
    <source>
        <dbReference type="ARBA" id="ARBA00022490"/>
    </source>
</evidence>
<dbReference type="SUPFAM" id="SSF53244">
    <property type="entry name" value="MurD-like peptide ligases, peptide-binding domain"/>
    <property type="match status" value="1"/>
</dbReference>
<dbReference type="Gene3D" id="3.40.1190.10">
    <property type="entry name" value="Mur-like, catalytic domain"/>
    <property type="match status" value="1"/>
</dbReference>
<dbReference type="GO" id="GO:0051301">
    <property type="term" value="P:cell division"/>
    <property type="evidence" value="ECO:0007669"/>
    <property type="project" value="UniProtKB-KW"/>
</dbReference>
<evidence type="ECO:0000256" key="8">
    <source>
        <dbReference type="ARBA" id="ARBA00023306"/>
    </source>
</evidence>
<dbReference type="InterPro" id="IPR013221">
    <property type="entry name" value="Mur_ligase_cen"/>
</dbReference>
<comment type="pathway">
    <text evidence="2">Cell wall biogenesis; peptidoglycan biosynthesis.</text>
</comment>
<dbReference type="AlphaFoldDB" id="A0A368BMQ7"/>
<dbReference type="GO" id="GO:0008360">
    <property type="term" value="P:regulation of cell shape"/>
    <property type="evidence" value="ECO:0007669"/>
    <property type="project" value="InterPro"/>
</dbReference>
<reference evidence="10 11" key="1">
    <citation type="journal article" date="2018" name="Microbiome">
        <title>Fine metagenomic profile of the Mediterranean stratified and mixed water columns revealed by assembly and recruitment.</title>
        <authorList>
            <person name="Haro-Moreno J.M."/>
            <person name="Lopez-Perez M."/>
            <person name="De La Torre J.R."/>
            <person name="Picazo A."/>
            <person name="Camacho A."/>
            <person name="Rodriguez-Valera F."/>
        </authorList>
    </citation>
    <scope>NUCLEOTIDE SEQUENCE [LARGE SCALE GENOMIC DNA]</scope>
    <source>
        <strain evidence="10">MED-G84</strain>
    </source>
</reference>
<evidence type="ECO:0000313" key="10">
    <source>
        <dbReference type="EMBL" id="RCL38531.1"/>
    </source>
</evidence>
<accession>A0A368BMQ7</accession>
<dbReference type="PROSITE" id="PS01011">
    <property type="entry name" value="FOLYLPOLYGLU_SYNT_1"/>
    <property type="match status" value="1"/>
</dbReference>
<evidence type="ECO:0000259" key="9">
    <source>
        <dbReference type="Pfam" id="PF08245"/>
    </source>
</evidence>
<evidence type="ECO:0000256" key="4">
    <source>
        <dbReference type="ARBA" id="ARBA00022598"/>
    </source>
</evidence>
<evidence type="ECO:0000256" key="5">
    <source>
        <dbReference type="ARBA" id="ARBA00022618"/>
    </source>
</evidence>
<dbReference type="GO" id="GO:0004326">
    <property type="term" value="F:tetrahydrofolylpolyglutamate synthase activity"/>
    <property type="evidence" value="ECO:0007669"/>
    <property type="project" value="InterPro"/>
</dbReference>
<evidence type="ECO:0000256" key="7">
    <source>
        <dbReference type="ARBA" id="ARBA00022840"/>
    </source>
</evidence>
<proteinExistence type="predicted"/>
<comment type="caution">
    <text evidence="10">The sequence shown here is derived from an EMBL/GenBank/DDBJ whole genome shotgun (WGS) entry which is preliminary data.</text>
</comment>
<dbReference type="EMBL" id="QOPC01000009">
    <property type="protein sequence ID" value="RCL38531.1"/>
    <property type="molecule type" value="Genomic_DNA"/>
</dbReference>
<keyword evidence="4 10" id="KW-0436">Ligase</keyword>
<keyword evidence="3" id="KW-0963">Cytoplasm</keyword>
<dbReference type="Pfam" id="PF08245">
    <property type="entry name" value="Mur_ligase_M"/>
    <property type="match status" value="1"/>
</dbReference>
<protein>
    <submittedName>
        <fullName evidence="10">UDP-N-acetylmuramoylalanine--D-glutamate ligase</fullName>
    </submittedName>
</protein>
<evidence type="ECO:0000256" key="6">
    <source>
        <dbReference type="ARBA" id="ARBA00022741"/>
    </source>
</evidence>
<dbReference type="GO" id="GO:0005737">
    <property type="term" value="C:cytoplasm"/>
    <property type="evidence" value="ECO:0007669"/>
    <property type="project" value="UniProtKB-SubCell"/>
</dbReference>
<evidence type="ECO:0000256" key="1">
    <source>
        <dbReference type="ARBA" id="ARBA00004496"/>
    </source>
</evidence>
<dbReference type="InterPro" id="IPR018109">
    <property type="entry name" value="Folylpolyglutamate_synth_CS"/>
</dbReference>
<feature type="domain" description="Mur ligase central" evidence="9">
    <location>
        <begin position="94"/>
        <end position="182"/>
    </location>
</feature>
<dbReference type="SUPFAM" id="SSF53623">
    <property type="entry name" value="MurD-like peptide ligases, catalytic domain"/>
    <property type="match status" value="1"/>
</dbReference>
<gene>
    <name evidence="10" type="ORF">DBW98_02305</name>
</gene>
<name>A0A368BMQ7_9GAMM</name>
<keyword evidence="7" id="KW-0067">ATP-binding</keyword>